<feature type="transmembrane region" description="Helical" evidence="1">
    <location>
        <begin position="158"/>
        <end position="180"/>
    </location>
</feature>
<name>A0A328U381_9BACL</name>
<dbReference type="InterPro" id="IPR021683">
    <property type="entry name" value="DUF3267"/>
</dbReference>
<feature type="transmembrane region" description="Helical" evidence="1">
    <location>
        <begin position="78"/>
        <end position="99"/>
    </location>
</feature>
<gene>
    <name evidence="2" type="ORF">DL346_01860</name>
</gene>
<dbReference type="Pfam" id="PF11667">
    <property type="entry name" value="DUF3267"/>
    <property type="match status" value="1"/>
</dbReference>
<evidence type="ECO:0000313" key="3">
    <source>
        <dbReference type="Proteomes" id="UP000249260"/>
    </source>
</evidence>
<dbReference type="AlphaFoldDB" id="A0A328U381"/>
<dbReference type="Proteomes" id="UP000249260">
    <property type="component" value="Unassembled WGS sequence"/>
</dbReference>
<proteinExistence type="predicted"/>
<comment type="caution">
    <text evidence="2">The sequence shown here is derived from an EMBL/GenBank/DDBJ whole genome shotgun (WGS) entry which is preliminary data.</text>
</comment>
<feature type="transmembrane region" description="Helical" evidence="1">
    <location>
        <begin position="33"/>
        <end position="58"/>
    </location>
</feature>
<protein>
    <submittedName>
        <fullName evidence="2">DUF3267 domain-containing protein</fullName>
    </submittedName>
</protein>
<organism evidence="2 3">
    <name type="scientific">Paenibacillus montanisoli</name>
    <dbReference type="NCBI Taxonomy" id="2081970"/>
    <lineage>
        <taxon>Bacteria</taxon>
        <taxon>Bacillati</taxon>
        <taxon>Bacillota</taxon>
        <taxon>Bacilli</taxon>
        <taxon>Bacillales</taxon>
        <taxon>Paenibacillaceae</taxon>
        <taxon>Paenibacillus</taxon>
    </lineage>
</organism>
<evidence type="ECO:0000313" key="2">
    <source>
        <dbReference type="EMBL" id="RAP77268.1"/>
    </source>
</evidence>
<dbReference type="OrthoDB" id="1778118at2"/>
<keyword evidence="1" id="KW-0812">Transmembrane</keyword>
<evidence type="ECO:0000256" key="1">
    <source>
        <dbReference type="SAM" id="Phobius"/>
    </source>
</evidence>
<reference evidence="2 3" key="1">
    <citation type="submission" date="2018-06" db="EMBL/GenBank/DDBJ databases">
        <title>Paenibacillus montanisoli sp. nov., isolated from mountain area soil.</title>
        <authorList>
            <person name="Wu M."/>
        </authorList>
    </citation>
    <scope>NUCLEOTIDE SEQUENCE [LARGE SCALE GENOMIC DNA]</scope>
    <source>
        <strain evidence="2 3">RA17</strain>
    </source>
</reference>
<dbReference type="EMBL" id="QLUW01000001">
    <property type="protein sequence ID" value="RAP77268.1"/>
    <property type="molecule type" value="Genomic_DNA"/>
</dbReference>
<dbReference type="RefSeq" id="WP_112880393.1">
    <property type="nucleotide sequence ID" value="NZ_QLUW01000001.1"/>
</dbReference>
<keyword evidence="3" id="KW-1185">Reference proteome</keyword>
<sequence>MKITFQIPKADAEKQAKLFLLQWVKLKEPKSHFIAILFSVPFMVLGGAIAIILTRIFLPVSMEDYGFQGGSITLNFNILTIISILLLVLIHELIHLILIPNFLKSTNTGIGIHFGGFVYTEEIMSRMRYILISIAPFLVLSIVLPLILGAFGCLNPTIIFLIFLNALGSSVDLLNVTLILSQVPKKAKIINNVTSTLWRSM</sequence>
<keyword evidence="1" id="KW-1133">Transmembrane helix</keyword>
<keyword evidence="1" id="KW-0472">Membrane</keyword>
<accession>A0A328U381</accession>
<feature type="transmembrane region" description="Helical" evidence="1">
    <location>
        <begin position="129"/>
        <end position="152"/>
    </location>
</feature>